<keyword evidence="2" id="KW-1185">Reference proteome</keyword>
<sequence length="126" mass="13940">MEGFIQEADIVYRVIREDEKIQRKTFHCAVISLRIAGEDSPLTVNTGRSLLVKYEDWQGKPLPNINASVTLTVAHGGDQTVTLPITPVNGIGEFDFISEKPGIYFIKAVAEGLAHNPAEFRVEVTE</sequence>
<proteinExistence type="predicted"/>
<evidence type="ECO:0008006" key="3">
    <source>
        <dbReference type="Google" id="ProtNLM"/>
    </source>
</evidence>
<organism evidence="1 2">
    <name type="scientific">Heliobacterium chlorum</name>
    <dbReference type="NCBI Taxonomy" id="2698"/>
    <lineage>
        <taxon>Bacteria</taxon>
        <taxon>Bacillati</taxon>
        <taxon>Bacillota</taxon>
        <taxon>Clostridia</taxon>
        <taxon>Eubacteriales</taxon>
        <taxon>Heliobacteriaceae</taxon>
        <taxon>Heliobacterium</taxon>
    </lineage>
</organism>
<gene>
    <name evidence="1" type="ORF">H1S01_15310</name>
</gene>
<evidence type="ECO:0000313" key="1">
    <source>
        <dbReference type="EMBL" id="MBC9785853.1"/>
    </source>
</evidence>
<comment type="caution">
    <text evidence="1">The sequence shown here is derived from an EMBL/GenBank/DDBJ whole genome shotgun (WGS) entry which is preliminary data.</text>
</comment>
<dbReference type="EMBL" id="JACVHF010000020">
    <property type="protein sequence ID" value="MBC9785853.1"/>
    <property type="molecule type" value="Genomic_DNA"/>
</dbReference>
<name>A0ABR7T504_HELCL</name>
<protein>
    <recommendedName>
        <fullName evidence="3">Macroglobulin domain-containing protein</fullName>
    </recommendedName>
</protein>
<dbReference type="RefSeq" id="WP_188041290.1">
    <property type="nucleotide sequence ID" value="NZ_JACVHF010000020.1"/>
</dbReference>
<reference evidence="1 2" key="1">
    <citation type="submission" date="2020-07" db="EMBL/GenBank/DDBJ databases">
        <title>Draft whole-genome sequence of Heliobacterium chlorum DSM 3682, type strain.</title>
        <authorList>
            <person name="Kyndt J.A."/>
            <person name="Meyer T.E."/>
            <person name="Imhoff J.F."/>
        </authorList>
    </citation>
    <scope>NUCLEOTIDE SEQUENCE [LARGE SCALE GENOMIC DNA]</scope>
    <source>
        <strain evidence="1 2">DSM 3682</strain>
    </source>
</reference>
<evidence type="ECO:0000313" key="2">
    <source>
        <dbReference type="Proteomes" id="UP000617402"/>
    </source>
</evidence>
<dbReference type="Proteomes" id="UP000617402">
    <property type="component" value="Unassembled WGS sequence"/>
</dbReference>
<accession>A0ABR7T504</accession>